<feature type="domain" description="Tetratrico peptide repeat group 5" evidence="1">
    <location>
        <begin position="49"/>
        <end position="166"/>
    </location>
</feature>
<dbReference type="Proteomes" id="UP000563898">
    <property type="component" value="Unassembled WGS sequence"/>
</dbReference>
<dbReference type="Gene3D" id="1.25.40.10">
    <property type="entry name" value="Tetratricopeptide repeat domain"/>
    <property type="match status" value="1"/>
</dbReference>
<dbReference type="SUPFAM" id="SSF48452">
    <property type="entry name" value="TPR-like"/>
    <property type="match status" value="1"/>
</dbReference>
<protein>
    <submittedName>
        <fullName evidence="2">Tetratricopeptide repeat protein</fullName>
    </submittedName>
</protein>
<sequence>MNTDDDALDDHELEAAIAHGFDQRDRANMQPTIAYFEDLLARHPGHAAVLYELAGSYDTAGDGVRAEALYREALAAGLSGDRLARCLLQYGSTLRNLGRLDESLAVFADACQRFPRSHALRVFHALSVHADGRAATSLAMVLEFVADEMRDGDIPRYEAAIRGNAQYLRDLDSGSTDSA</sequence>
<dbReference type="InterPro" id="IPR041656">
    <property type="entry name" value="TPR_5"/>
</dbReference>
<dbReference type="Pfam" id="PF12688">
    <property type="entry name" value="TPR_5"/>
    <property type="match status" value="1"/>
</dbReference>
<organism evidence="2 3">
    <name type="scientific">Gordonia polyisoprenivorans</name>
    <dbReference type="NCBI Taxonomy" id="84595"/>
    <lineage>
        <taxon>Bacteria</taxon>
        <taxon>Bacillati</taxon>
        <taxon>Actinomycetota</taxon>
        <taxon>Actinomycetes</taxon>
        <taxon>Mycobacteriales</taxon>
        <taxon>Gordoniaceae</taxon>
        <taxon>Gordonia</taxon>
    </lineage>
</organism>
<dbReference type="RefSeq" id="WP_006372968.1">
    <property type="nucleotide sequence ID" value="NZ_JAAXPC010000029.1"/>
</dbReference>
<evidence type="ECO:0000313" key="2">
    <source>
        <dbReference type="EMBL" id="NKY05147.1"/>
    </source>
</evidence>
<evidence type="ECO:0000259" key="1">
    <source>
        <dbReference type="Pfam" id="PF12688"/>
    </source>
</evidence>
<evidence type="ECO:0000313" key="3">
    <source>
        <dbReference type="Proteomes" id="UP000563898"/>
    </source>
</evidence>
<dbReference type="EMBL" id="JAAXPC010000029">
    <property type="protein sequence ID" value="NKY05147.1"/>
    <property type="molecule type" value="Genomic_DNA"/>
</dbReference>
<gene>
    <name evidence="2" type="ORF">HGA05_26675</name>
</gene>
<proteinExistence type="predicted"/>
<comment type="caution">
    <text evidence="2">The sequence shown here is derived from an EMBL/GenBank/DDBJ whole genome shotgun (WGS) entry which is preliminary data.</text>
</comment>
<reference evidence="2 3" key="1">
    <citation type="submission" date="2020-04" db="EMBL/GenBank/DDBJ databases">
        <title>MicrobeNet Type strains.</title>
        <authorList>
            <person name="Nicholson A.C."/>
        </authorList>
    </citation>
    <scope>NUCLEOTIDE SEQUENCE [LARGE SCALE GENOMIC DNA]</scope>
    <source>
        <strain evidence="2 3">ATCC BAA-14</strain>
    </source>
</reference>
<dbReference type="AlphaFoldDB" id="A0A846WVS3"/>
<accession>A0A846WVS3</accession>
<name>A0A846WVS3_9ACTN</name>
<dbReference type="InterPro" id="IPR011990">
    <property type="entry name" value="TPR-like_helical_dom_sf"/>
</dbReference>